<sequence length="199" mass="22310">MATIAPSAACPLMPRRDPDCSVIVGIDTIRSKHRIDLMVSFTISSEDYADALRLHMRQYWVCSLMPKLFMAVLLLLCVAAIVLSGIEPTVTSAAIGAMIAVACLPLLSYFVVLPYRARRTHRQQKTLHYPVEAAWGEQGYSASTKDTSGTISWSDYFGWSADNRMILFMRSPTLFQMLPRRAFRLGIETTRRSESRRGG</sequence>
<dbReference type="EMBL" id="BMKB01000001">
    <property type="protein sequence ID" value="GGA40250.1"/>
    <property type="molecule type" value="Genomic_DNA"/>
</dbReference>
<feature type="domain" description="YcxB-like C-terminal" evidence="2">
    <location>
        <begin position="135"/>
        <end position="183"/>
    </location>
</feature>
<comment type="caution">
    <text evidence="3">The sequence shown here is derived from an EMBL/GenBank/DDBJ whole genome shotgun (WGS) entry which is preliminary data.</text>
</comment>
<gene>
    <name evidence="3" type="ORF">GCM10011499_07220</name>
</gene>
<dbReference type="InterPro" id="IPR025588">
    <property type="entry name" value="YcxB-like_C"/>
</dbReference>
<dbReference type="Proteomes" id="UP000596977">
    <property type="component" value="Unassembled WGS sequence"/>
</dbReference>
<keyword evidence="1" id="KW-1133">Transmembrane helix</keyword>
<organism evidence="3 4">
    <name type="scientific">Pelagibacterium lentulum</name>
    <dbReference type="NCBI Taxonomy" id="2029865"/>
    <lineage>
        <taxon>Bacteria</taxon>
        <taxon>Pseudomonadati</taxon>
        <taxon>Pseudomonadota</taxon>
        <taxon>Alphaproteobacteria</taxon>
        <taxon>Hyphomicrobiales</taxon>
        <taxon>Devosiaceae</taxon>
        <taxon>Pelagibacterium</taxon>
    </lineage>
</organism>
<evidence type="ECO:0000259" key="2">
    <source>
        <dbReference type="Pfam" id="PF14317"/>
    </source>
</evidence>
<evidence type="ECO:0000256" key="1">
    <source>
        <dbReference type="SAM" id="Phobius"/>
    </source>
</evidence>
<dbReference type="RefSeq" id="WP_127073260.1">
    <property type="nucleotide sequence ID" value="NZ_BMKB01000001.1"/>
</dbReference>
<dbReference type="Pfam" id="PF14317">
    <property type="entry name" value="YcxB"/>
    <property type="match status" value="1"/>
</dbReference>
<keyword evidence="1" id="KW-0472">Membrane</keyword>
<reference evidence="3 4" key="1">
    <citation type="journal article" date="2014" name="Int. J. Syst. Evol. Microbiol.">
        <title>Complete genome sequence of Corynebacterium casei LMG S-19264T (=DSM 44701T), isolated from a smear-ripened cheese.</title>
        <authorList>
            <consortium name="US DOE Joint Genome Institute (JGI-PGF)"/>
            <person name="Walter F."/>
            <person name="Albersmeier A."/>
            <person name="Kalinowski J."/>
            <person name="Ruckert C."/>
        </authorList>
    </citation>
    <scope>NUCLEOTIDE SEQUENCE [LARGE SCALE GENOMIC DNA]</scope>
    <source>
        <strain evidence="3 4">CGMCC 1.15896</strain>
    </source>
</reference>
<protein>
    <recommendedName>
        <fullName evidence="2">YcxB-like C-terminal domain-containing protein</fullName>
    </recommendedName>
</protein>
<proteinExistence type="predicted"/>
<dbReference type="OrthoDB" id="192188at2"/>
<evidence type="ECO:0000313" key="4">
    <source>
        <dbReference type="Proteomes" id="UP000596977"/>
    </source>
</evidence>
<accession>A0A916VV37</accession>
<keyword evidence="4" id="KW-1185">Reference proteome</keyword>
<feature type="transmembrane region" description="Helical" evidence="1">
    <location>
        <begin position="64"/>
        <end position="86"/>
    </location>
</feature>
<dbReference type="AlphaFoldDB" id="A0A916VV37"/>
<keyword evidence="1" id="KW-0812">Transmembrane</keyword>
<feature type="transmembrane region" description="Helical" evidence="1">
    <location>
        <begin position="92"/>
        <end position="115"/>
    </location>
</feature>
<name>A0A916VV37_9HYPH</name>
<evidence type="ECO:0000313" key="3">
    <source>
        <dbReference type="EMBL" id="GGA40250.1"/>
    </source>
</evidence>